<dbReference type="OrthoDB" id="3261081at2759"/>
<evidence type="ECO:0000313" key="3">
    <source>
        <dbReference type="Proteomes" id="UP000294933"/>
    </source>
</evidence>
<feature type="region of interest" description="Disordered" evidence="1">
    <location>
        <begin position="53"/>
        <end position="73"/>
    </location>
</feature>
<proteinExistence type="predicted"/>
<reference evidence="2 3" key="1">
    <citation type="submission" date="2018-06" db="EMBL/GenBank/DDBJ databases">
        <title>A transcriptomic atlas of mushroom development highlights an independent origin of complex multicellularity.</title>
        <authorList>
            <consortium name="DOE Joint Genome Institute"/>
            <person name="Krizsan K."/>
            <person name="Almasi E."/>
            <person name="Merenyi Z."/>
            <person name="Sahu N."/>
            <person name="Viragh M."/>
            <person name="Koszo T."/>
            <person name="Mondo S."/>
            <person name="Kiss B."/>
            <person name="Balint B."/>
            <person name="Kues U."/>
            <person name="Barry K."/>
            <person name="Hegedus J.C."/>
            <person name="Henrissat B."/>
            <person name="Johnson J."/>
            <person name="Lipzen A."/>
            <person name="Ohm R."/>
            <person name="Nagy I."/>
            <person name="Pangilinan J."/>
            <person name="Yan J."/>
            <person name="Xiong Y."/>
            <person name="Grigoriev I.V."/>
            <person name="Hibbett D.S."/>
            <person name="Nagy L.G."/>
        </authorList>
    </citation>
    <scope>NUCLEOTIDE SEQUENCE [LARGE SCALE GENOMIC DNA]</scope>
    <source>
        <strain evidence="2 3">SZMC22713</strain>
    </source>
</reference>
<feature type="compositionally biased region" description="Polar residues" evidence="1">
    <location>
        <begin position="53"/>
        <end position="62"/>
    </location>
</feature>
<gene>
    <name evidence="2" type="ORF">BD410DRAFT_728104</name>
</gene>
<organism evidence="2 3">
    <name type="scientific">Rickenella mellea</name>
    <dbReference type="NCBI Taxonomy" id="50990"/>
    <lineage>
        <taxon>Eukaryota</taxon>
        <taxon>Fungi</taxon>
        <taxon>Dikarya</taxon>
        <taxon>Basidiomycota</taxon>
        <taxon>Agaricomycotina</taxon>
        <taxon>Agaricomycetes</taxon>
        <taxon>Hymenochaetales</taxon>
        <taxon>Rickenellaceae</taxon>
        <taxon>Rickenella</taxon>
    </lineage>
</organism>
<feature type="region of interest" description="Disordered" evidence="1">
    <location>
        <begin position="1"/>
        <end position="29"/>
    </location>
</feature>
<dbReference type="AlphaFoldDB" id="A0A4Y7PVX8"/>
<protein>
    <submittedName>
        <fullName evidence="2">Uncharacterized protein</fullName>
    </submittedName>
</protein>
<dbReference type="STRING" id="50990.A0A4Y7PVX8"/>
<name>A0A4Y7PVX8_9AGAM</name>
<dbReference type="EMBL" id="ML170204">
    <property type="protein sequence ID" value="TDL18749.1"/>
    <property type="molecule type" value="Genomic_DNA"/>
</dbReference>
<evidence type="ECO:0000256" key="1">
    <source>
        <dbReference type="SAM" id="MobiDB-lite"/>
    </source>
</evidence>
<sequence length="194" mass="21186">MVGGSGVASGPSSPEVKTPASPPRSPRTQRTLRFAHIADLFVKLRRLQNNARQANDLESTSGPEPVTHAELKDDSSVKKHARLELEEVFMCANGVDVVKLLRASRGTLLDAAKLLRSNVLVDETWSCIICRPKSRPDGPYKVYVTYGAFVASCSKQDPHRPVSTQEARGVPGLMTILNRESICLKAEPFPPKPT</sequence>
<keyword evidence="3" id="KW-1185">Reference proteome</keyword>
<accession>A0A4Y7PVX8</accession>
<dbReference type="VEuPathDB" id="FungiDB:BD410DRAFT_728104"/>
<evidence type="ECO:0000313" key="2">
    <source>
        <dbReference type="EMBL" id="TDL18749.1"/>
    </source>
</evidence>
<dbReference type="Proteomes" id="UP000294933">
    <property type="component" value="Unassembled WGS sequence"/>
</dbReference>